<gene>
    <name evidence="1" type="ORF">SAMN05216353_102129</name>
</gene>
<evidence type="ECO:0000313" key="1">
    <source>
        <dbReference type="EMBL" id="SFF57904.1"/>
    </source>
</evidence>
<dbReference type="Proteomes" id="UP000198897">
    <property type="component" value="Unassembled WGS sequence"/>
</dbReference>
<dbReference type="RefSeq" id="WP_089749680.1">
    <property type="nucleotide sequence ID" value="NZ_FOOG01000002.1"/>
</dbReference>
<proteinExistence type="predicted"/>
<sequence length="97" mass="11645">MRRIFLNIISIISFAPFISEVSEEEVVENVRKLKQFDWFQVYLRDERYKNLIISNKKVRYTIGILKNKKLDDPSYNNTVRTKVSNRIEKEFSKVNAK</sequence>
<accession>A0A1I2JTH8</accession>
<keyword evidence="2" id="KW-1185">Reference proteome</keyword>
<dbReference type="AlphaFoldDB" id="A0A1I2JTH8"/>
<name>A0A1I2JTH8_9BACI</name>
<protein>
    <submittedName>
        <fullName evidence="1">Uncharacterized protein</fullName>
    </submittedName>
</protein>
<reference evidence="2" key="1">
    <citation type="submission" date="2016-10" db="EMBL/GenBank/DDBJ databases">
        <authorList>
            <person name="Varghese N."/>
            <person name="Submissions S."/>
        </authorList>
    </citation>
    <scope>NUCLEOTIDE SEQUENCE [LARGE SCALE GENOMIC DNA]</scope>
    <source>
        <strain evidence="2">FP5</strain>
    </source>
</reference>
<dbReference type="EMBL" id="FOOG01000002">
    <property type="protein sequence ID" value="SFF57904.1"/>
    <property type="molecule type" value="Genomic_DNA"/>
</dbReference>
<dbReference type="OrthoDB" id="2973044at2"/>
<organism evidence="1 2">
    <name type="scientific">Halobacillus alkaliphilus</name>
    <dbReference type="NCBI Taxonomy" id="396056"/>
    <lineage>
        <taxon>Bacteria</taxon>
        <taxon>Bacillati</taxon>
        <taxon>Bacillota</taxon>
        <taxon>Bacilli</taxon>
        <taxon>Bacillales</taxon>
        <taxon>Bacillaceae</taxon>
        <taxon>Halobacillus</taxon>
    </lineage>
</organism>
<evidence type="ECO:0000313" key="2">
    <source>
        <dbReference type="Proteomes" id="UP000198897"/>
    </source>
</evidence>